<evidence type="ECO:0000313" key="2">
    <source>
        <dbReference type="EMBL" id="QOJ78956.1"/>
    </source>
</evidence>
<name>A0A7L9FJ81_9CREN</name>
<dbReference type="InterPro" id="IPR026870">
    <property type="entry name" value="Zinc_ribbon_dom"/>
</dbReference>
<evidence type="ECO:0000259" key="1">
    <source>
        <dbReference type="Pfam" id="PF13240"/>
    </source>
</evidence>
<feature type="domain" description="Zinc-ribbon" evidence="1">
    <location>
        <begin position="361"/>
        <end position="382"/>
    </location>
</feature>
<dbReference type="EMBL" id="CP062310">
    <property type="protein sequence ID" value="QOJ78956.1"/>
    <property type="molecule type" value="Genomic_DNA"/>
</dbReference>
<sequence>MPGLVRRRFEAGEKVKYDETRDAVYLEGGYRGVSPIVGVRSIYSDPDVAHFNDLMAFDEVLLNGDALVRGSVLSEARVRFSSTVEEPAVVFGDVGTIPSRTEGEEHARERSLQIEGKSPTVIFGNVITGNLYIRSPSVIVGNVLALRELKIEAESVILGRILVGSKVSKGKAYIENSTFYHVYAYGDVTLGPGNTTMLPIIASRGGRIELKADTIRVLGLPCIYCPVEQNPFLCSRYREQSCPLVEKGLGFDYLSEFDLAKSGEYEYVSWFWRSSPAMVLQNVLVKKVLYTALALSKNVLFDLKEKRINGLTLSTYVSQYLRDVREKAGGGMSASIEEVRRSFFKILEEYFQSRKLPYVTCSKCGMPNPPGVKICIYCGSKVS</sequence>
<dbReference type="RefSeq" id="WP_192818928.1">
    <property type="nucleotide sequence ID" value="NZ_CP062310.1"/>
</dbReference>
<dbReference type="AlphaFoldDB" id="A0A7L9FJ81"/>
<dbReference type="KEGG" id="thel:IG193_00370"/>
<keyword evidence="3" id="KW-1185">Reference proteome</keyword>
<dbReference type="InParanoid" id="A0A7L9FJ81"/>
<organism evidence="2 3">
    <name type="scientific">Infirmifilum lucidum</name>
    <dbReference type="NCBI Taxonomy" id="2776706"/>
    <lineage>
        <taxon>Archaea</taxon>
        <taxon>Thermoproteota</taxon>
        <taxon>Thermoprotei</taxon>
        <taxon>Thermofilales</taxon>
        <taxon>Thermofilaceae</taxon>
        <taxon>Infirmifilum</taxon>
    </lineage>
</organism>
<gene>
    <name evidence="2" type="ORF">IG193_00370</name>
</gene>
<protein>
    <submittedName>
        <fullName evidence="2">Zinc ribbon domain-containing protein</fullName>
    </submittedName>
</protein>
<dbReference type="Proteomes" id="UP000594121">
    <property type="component" value="Chromosome"/>
</dbReference>
<accession>A0A7L9FJ81</accession>
<evidence type="ECO:0000313" key="3">
    <source>
        <dbReference type="Proteomes" id="UP000594121"/>
    </source>
</evidence>
<reference evidence="2 3" key="1">
    <citation type="submission" date="2020-10" db="EMBL/GenBank/DDBJ databases">
        <title>Thermofilum lucidum 3507LT sp. nov. a novel member of Thermofilaceae family isolated from Chile hot spring, and proposal of description order Thermofilales.</title>
        <authorList>
            <person name="Zayulina K.S."/>
            <person name="Elcheninov A.G."/>
            <person name="Toshchakov S.V."/>
            <person name="Kublanov I.V."/>
        </authorList>
    </citation>
    <scope>NUCLEOTIDE SEQUENCE [LARGE SCALE GENOMIC DNA]</scope>
    <source>
        <strain evidence="2 3">3507LT</strain>
    </source>
</reference>
<dbReference type="Pfam" id="PF13240">
    <property type="entry name" value="Zn_Ribbon_1"/>
    <property type="match status" value="1"/>
</dbReference>
<proteinExistence type="predicted"/>
<dbReference type="GeneID" id="59148304"/>